<keyword evidence="2" id="KW-1185">Reference proteome</keyword>
<reference evidence="1 2" key="1">
    <citation type="submission" date="2024-09" db="EMBL/GenBank/DDBJ databases">
        <authorList>
            <person name="Sun Q."/>
            <person name="Mori K."/>
        </authorList>
    </citation>
    <scope>NUCLEOTIDE SEQUENCE [LARGE SCALE GENOMIC DNA]</scope>
    <source>
        <strain evidence="1 2">CCM 8543</strain>
    </source>
</reference>
<sequence>MNCSDLLYSEIVRKRLQTAMAFAHEFGSRALRGRVDVAEGKASLPAGEIVTNPRTISVCAEDSYHRPAGLSKRGASVVVPAGAPVPDGNGIENFEVSIF</sequence>
<dbReference type="Proteomes" id="UP001589755">
    <property type="component" value="Unassembled WGS sequence"/>
</dbReference>
<accession>A0ABV6DCG5</accession>
<name>A0ABV6DCG5_9HYPH</name>
<organism evidence="1 2">
    <name type="scientific">Chelativorans intermedius</name>
    <dbReference type="NCBI Taxonomy" id="515947"/>
    <lineage>
        <taxon>Bacteria</taxon>
        <taxon>Pseudomonadati</taxon>
        <taxon>Pseudomonadota</taxon>
        <taxon>Alphaproteobacteria</taxon>
        <taxon>Hyphomicrobiales</taxon>
        <taxon>Phyllobacteriaceae</taxon>
        <taxon>Chelativorans</taxon>
    </lineage>
</organism>
<protein>
    <submittedName>
        <fullName evidence="1">Uncharacterized protein</fullName>
    </submittedName>
</protein>
<evidence type="ECO:0000313" key="1">
    <source>
        <dbReference type="EMBL" id="MFC0210343.1"/>
    </source>
</evidence>
<comment type="caution">
    <text evidence="1">The sequence shown here is derived from an EMBL/GenBank/DDBJ whole genome shotgun (WGS) entry which is preliminary data.</text>
</comment>
<dbReference type="RefSeq" id="WP_142849567.1">
    <property type="nucleotide sequence ID" value="NZ_JAODNW010000035.1"/>
</dbReference>
<evidence type="ECO:0000313" key="2">
    <source>
        <dbReference type="Proteomes" id="UP001589755"/>
    </source>
</evidence>
<proteinExistence type="predicted"/>
<gene>
    <name evidence="1" type="ORF">ACFFJ2_18245</name>
</gene>
<dbReference type="EMBL" id="JBHLXD010000048">
    <property type="protein sequence ID" value="MFC0210343.1"/>
    <property type="molecule type" value="Genomic_DNA"/>
</dbReference>